<dbReference type="GO" id="GO:0000930">
    <property type="term" value="C:gamma-tubulin complex"/>
    <property type="evidence" value="ECO:0007669"/>
    <property type="project" value="TreeGrafter"/>
</dbReference>
<dbReference type="GO" id="GO:0000922">
    <property type="term" value="C:spindle pole"/>
    <property type="evidence" value="ECO:0007669"/>
    <property type="project" value="InterPro"/>
</dbReference>
<dbReference type="InterPro" id="IPR059169">
    <property type="entry name" value="GCP5_N_ext"/>
</dbReference>
<dbReference type="GO" id="GO:0043015">
    <property type="term" value="F:gamma-tubulin binding"/>
    <property type="evidence" value="ECO:0007669"/>
    <property type="project" value="InterPro"/>
</dbReference>
<dbReference type="PANTHER" id="PTHR19302:SF33">
    <property type="entry name" value="GAMMA-TUBULIN COMPLEX COMPONENT 5"/>
    <property type="match status" value="1"/>
</dbReference>
<dbReference type="GO" id="GO:0031122">
    <property type="term" value="P:cytoplasmic microtubule organization"/>
    <property type="evidence" value="ECO:0007669"/>
    <property type="project" value="TreeGrafter"/>
</dbReference>
<feature type="compositionally biased region" description="Basic and acidic residues" evidence="6">
    <location>
        <begin position="156"/>
        <end position="167"/>
    </location>
</feature>
<dbReference type="InterPro" id="IPR042241">
    <property type="entry name" value="GCP_C_sf"/>
</dbReference>
<keyword evidence="11" id="KW-1185">Reference proteome</keyword>
<dbReference type="AlphaFoldDB" id="A0A9P4JDS2"/>
<evidence type="ECO:0000313" key="10">
    <source>
        <dbReference type="EMBL" id="KAF2196439.1"/>
    </source>
</evidence>
<dbReference type="GO" id="GO:0007020">
    <property type="term" value="P:microtubule nucleation"/>
    <property type="evidence" value="ECO:0007669"/>
    <property type="project" value="InterPro"/>
</dbReference>
<name>A0A9P4JDS2_9PLEO</name>
<evidence type="ECO:0000256" key="4">
    <source>
        <dbReference type="ARBA" id="ARBA00023212"/>
    </source>
</evidence>
<dbReference type="GO" id="GO:0005874">
    <property type="term" value="C:microtubule"/>
    <property type="evidence" value="ECO:0007669"/>
    <property type="project" value="UniProtKB-KW"/>
</dbReference>
<evidence type="ECO:0000256" key="6">
    <source>
        <dbReference type="SAM" id="MobiDB-lite"/>
    </source>
</evidence>
<dbReference type="InterPro" id="IPR032797">
    <property type="entry name" value="Mod21_N"/>
</dbReference>
<comment type="subcellular location">
    <subcellularLocation>
        <location evidence="5">Cytoplasm</location>
        <location evidence="5">Cytoskeleton</location>
        <location evidence="5">Microtubule organizing center</location>
    </subcellularLocation>
</comment>
<keyword evidence="3 5" id="KW-0493">Microtubule</keyword>
<dbReference type="Gene3D" id="1.20.120.1900">
    <property type="entry name" value="Gamma-tubulin complex, C-terminal domain"/>
    <property type="match status" value="1"/>
</dbReference>
<feature type="domain" description="Gamma tubulin complex component protein N-terminal" evidence="9">
    <location>
        <begin position="223"/>
        <end position="534"/>
    </location>
</feature>
<evidence type="ECO:0000256" key="2">
    <source>
        <dbReference type="ARBA" id="ARBA00022490"/>
    </source>
</evidence>
<gene>
    <name evidence="10" type="ORF">GQ43DRAFT_484948</name>
</gene>
<proteinExistence type="inferred from homology"/>
<evidence type="ECO:0000259" key="7">
    <source>
        <dbReference type="Pfam" id="PF04130"/>
    </source>
</evidence>
<dbReference type="Pfam" id="PF04130">
    <property type="entry name" value="GCP_C_terminal"/>
    <property type="match status" value="1"/>
</dbReference>
<dbReference type="Proteomes" id="UP000799536">
    <property type="component" value="Unassembled WGS sequence"/>
</dbReference>
<feature type="compositionally biased region" description="Polar residues" evidence="6">
    <location>
        <begin position="819"/>
        <end position="830"/>
    </location>
</feature>
<dbReference type="PANTHER" id="PTHR19302">
    <property type="entry name" value="GAMMA TUBULIN COMPLEX PROTEIN"/>
    <property type="match status" value="1"/>
</dbReference>
<dbReference type="GO" id="GO:0000278">
    <property type="term" value="P:mitotic cell cycle"/>
    <property type="evidence" value="ECO:0007669"/>
    <property type="project" value="TreeGrafter"/>
</dbReference>
<dbReference type="InterPro" id="IPR007259">
    <property type="entry name" value="GCP"/>
</dbReference>
<reference evidence="10" key="1">
    <citation type="journal article" date="2020" name="Stud. Mycol.">
        <title>101 Dothideomycetes genomes: a test case for predicting lifestyles and emergence of pathogens.</title>
        <authorList>
            <person name="Haridas S."/>
            <person name="Albert R."/>
            <person name="Binder M."/>
            <person name="Bloem J."/>
            <person name="Labutti K."/>
            <person name="Salamov A."/>
            <person name="Andreopoulos B."/>
            <person name="Baker S."/>
            <person name="Barry K."/>
            <person name="Bills G."/>
            <person name="Bluhm B."/>
            <person name="Cannon C."/>
            <person name="Castanera R."/>
            <person name="Culley D."/>
            <person name="Daum C."/>
            <person name="Ezra D."/>
            <person name="Gonzalez J."/>
            <person name="Henrissat B."/>
            <person name="Kuo A."/>
            <person name="Liang C."/>
            <person name="Lipzen A."/>
            <person name="Lutzoni F."/>
            <person name="Magnuson J."/>
            <person name="Mondo S."/>
            <person name="Nolan M."/>
            <person name="Ohm R."/>
            <person name="Pangilinan J."/>
            <person name="Park H.-J."/>
            <person name="Ramirez L."/>
            <person name="Alfaro M."/>
            <person name="Sun H."/>
            <person name="Tritt A."/>
            <person name="Yoshinaga Y."/>
            <person name="Zwiers L.-H."/>
            <person name="Turgeon B."/>
            <person name="Goodwin S."/>
            <person name="Spatafora J."/>
            <person name="Crous P."/>
            <person name="Grigoriev I."/>
        </authorList>
    </citation>
    <scope>NUCLEOTIDE SEQUENCE</scope>
    <source>
        <strain evidence="10">ATCC 74209</strain>
    </source>
</reference>
<feature type="region of interest" description="Disordered" evidence="6">
    <location>
        <begin position="768"/>
        <end position="830"/>
    </location>
</feature>
<dbReference type="OrthoDB" id="66546at2759"/>
<comment type="caution">
    <text evidence="10">The sequence shown here is derived from an EMBL/GenBank/DDBJ whole genome shotgun (WGS) entry which is preliminary data.</text>
</comment>
<dbReference type="CDD" id="cd22572">
    <property type="entry name" value="GCP5_NTD"/>
    <property type="match status" value="1"/>
</dbReference>
<feature type="region of interest" description="Disordered" evidence="6">
    <location>
        <begin position="151"/>
        <end position="183"/>
    </location>
</feature>
<evidence type="ECO:0000259" key="9">
    <source>
        <dbReference type="Pfam" id="PF17681"/>
    </source>
</evidence>
<dbReference type="Pfam" id="PF17681">
    <property type="entry name" value="GCP_N_terminal"/>
    <property type="match status" value="1"/>
</dbReference>
<dbReference type="InterPro" id="IPR040457">
    <property type="entry name" value="GCP_C"/>
</dbReference>
<accession>A0A9P4JDS2</accession>
<keyword evidence="4 5" id="KW-0206">Cytoskeleton</keyword>
<evidence type="ECO:0000256" key="3">
    <source>
        <dbReference type="ARBA" id="ARBA00022701"/>
    </source>
</evidence>
<dbReference type="GO" id="GO:0005816">
    <property type="term" value="C:spindle pole body"/>
    <property type="evidence" value="ECO:0007669"/>
    <property type="project" value="UniProtKB-ARBA"/>
</dbReference>
<keyword evidence="2 5" id="KW-0963">Cytoplasm</keyword>
<evidence type="ECO:0000313" key="11">
    <source>
        <dbReference type="Proteomes" id="UP000799536"/>
    </source>
</evidence>
<dbReference type="EMBL" id="ML994388">
    <property type="protein sequence ID" value="KAF2196439.1"/>
    <property type="molecule type" value="Genomic_DNA"/>
</dbReference>
<organism evidence="10 11">
    <name type="scientific">Delitschia confertaspora ATCC 74209</name>
    <dbReference type="NCBI Taxonomy" id="1513339"/>
    <lineage>
        <taxon>Eukaryota</taxon>
        <taxon>Fungi</taxon>
        <taxon>Dikarya</taxon>
        <taxon>Ascomycota</taxon>
        <taxon>Pezizomycotina</taxon>
        <taxon>Dothideomycetes</taxon>
        <taxon>Pleosporomycetidae</taxon>
        <taxon>Pleosporales</taxon>
        <taxon>Delitschiaceae</taxon>
        <taxon>Delitschia</taxon>
    </lineage>
</organism>
<feature type="domain" description="Gamma tubulin complex component C-terminal" evidence="7">
    <location>
        <begin position="539"/>
        <end position="874"/>
    </location>
</feature>
<protein>
    <recommendedName>
        <fullName evidence="5">Spindle pole body component</fullName>
    </recommendedName>
</protein>
<evidence type="ECO:0000256" key="5">
    <source>
        <dbReference type="RuleBase" id="RU363050"/>
    </source>
</evidence>
<dbReference type="InterPro" id="IPR041470">
    <property type="entry name" value="GCP_N"/>
</dbReference>
<evidence type="ECO:0000256" key="1">
    <source>
        <dbReference type="ARBA" id="ARBA00010337"/>
    </source>
</evidence>
<evidence type="ECO:0000259" key="8">
    <source>
        <dbReference type="Pfam" id="PF14609"/>
    </source>
</evidence>
<sequence length="886" mass="100532">MSQNARIGALTDELVRCITDFSPETNAQAYKHAKDLALRKLKGHHYARTNQFHVQASLDGLDEKFRVLSRDDLADALKERLTELQRIPNKWTPELLSLLLQLSDRPVENSKVEDLEVFAPPKSLLPLTWAEIIAEDPPSDEELWKDIDYAAESSEDETRPDRQEKTSMKKALPSSIEDDTYDTETCVEPVDKKIIRELETAQFWRTEATEDTGKVTITELQTVRETLFMLTGLETSLYTIDGQSGSIHVVQKFILSHTTPSTTNSVLSQLADIGHDLYRLRQWPHHKSSFPLIQTFEAAVTKRLADFDRYLASSQQSYLFPKSPFPVSILEVHNEVRKASNPLRHLAKLVSNVEPLLYVNPFAHLETLFDRINLAQITLEQDVFEYLGTIFFECLQTYLKPIRKWMELGQLGHNDETFFIFENDSGSENSSLWHDRFVLRRGQGNALRSPNFLEPAAKKIFNTGKSVIFLKELGIRNTGISAESEPRLDFESVCGTDHELPLAPFSELFGAAFETWIRSKYSLASNVLRSKLLSECGLLRIIEAFKHLFLAANGSTFQDFASAIFERMDSRRRGWNDRYLLTELAHAIYATGLDPTDVERIVVRSSNTKKDSRSVKSLSSVTVDYALPWPVMNIIQRSSIPIYQQVFTFLLQTYRAKYLLQNTDWKALSSAKAKALVQLSYKLRHHLIWFADNIRAYLTDIVFGPSTEALLSQLTEAQDIDEMSDVHMKYIARLQEQSLLSSNLKPIHQAIISLLDLAVLFSDIHSSEPPKKNASVPLNSQADPNARPKMKSKKSRKSIIPTIVDDASSDSEEEGTGEHNASPTKAFQTTSSFSENLNTIQEQFDSLLPFVIAGLRSVSRAGGELCWEMLAEKLEWDKPKGRFEVA</sequence>
<feature type="domain" description="Gamma-Tubulin ring complex non-core subunit mod21 N-terminal" evidence="8">
    <location>
        <begin position="67"/>
        <end position="156"/>
    </location>
</feature>
<dbReference type="GO" id="GO:0051225">
    <property type="term" value="P:spindle assembly"/>
    <property type="evidence" value="ECO:0007669"/>
    <property type="project" value="TreeGrafter"/>
</dbReference>
<feature type="compositionally biased region" description="Basic residues" evidence="6">
    <location>
        <begin position="788"/>
        <end position="797"/>
    </location>
</feature>
<comment type="similarity">
    <text evidence="1 5">Belongs to the TUBGCP family.</text>
</comment>
<dbReference type="GO" id="GO:0051011">
    <property type="term" value="F:microtubule minus-end binding"/>
    <property type="evidence" value="ECO:0007669"/>
    <property type="project" value="TreeGrafter"/>
</dbReference>
<dbReference type="GO" id="GO:0051321">
    <property type="term" value="P:meiotic cell cycle"/>
    <property type="evidence" value="ECO:0007669"/>
    <property type="project" value="TreeGrafter"/>
</dbReference>
<dbReference type="Pfam" id="PF14609">
    <property type="entry name" value="GCP5-Mod21_N"/>
    <property type="match status" value="1"/>
</dbReference>